<dbReference type="PANTHER" id="PTHR13826">
    <property type="entry name" value="INTESTINAL TREFOIL FACTOR-RELATED"/>
    <property type="match status" value="1"/>
</dbReference>
<dbReference type="Gene3D" id="4.10.110.10">
    <property type="entry name" value="Spasmolytic Protein, domain 1"/>
    <property type="match status" value="2"/>
</dbReference>
<evidence type="ECO:0000313" key="4">
    <source>
        <dbReference type="EMBL" id="ELT97267.1"/>
    </source>
</evidence>
<evidence type="ECO:0000313" key="6">
    <source>
        <dbReference type="Proteomes" id="UP000014760"/>
    </source>
</evidence>
<sequence length="93" mass="10395">QIEPASRYDCGFSGIMESECQERECCFNSTTSPPCFYPEPGSCLPPCDVAEDQRLDCGSPDTGEEECLEKGCCYSIPSHNHYAPWCFHDKNSQ</sequence>
<reference evidence="5" key="3">
    <citation type="submission" date="2015-06" db="UniProtKB">
        <authorList>
            <consortium name="EnsemblMetazoa"/>
        </authorList>
    </citation>
    <scope>IDENTIFICATION</scope>
</reference>
<reference evidence="6" key="1">
    <citation type="submission" date="2012-12" db="EMBL/GenBank/DDBJ databases">
        <authorList>
            <person name="Hellsten U."/>
            <person name="Grimwood J."/>
            <person name="Chapman J.A."/>
            <person name="Shapiro H."/>
            <person name="Aerts A."/>
            <person name="Otillar R.P."/>
            <person name="Terry A.Y."/>
            <person name="Boore J.L."/>
            <person name="Simakov O."/>
            <person name="Marletaz F."/>
            <person name="Cho S.-J."/>
            <person name="Edsinger-Gonzales E."/>
            <person name="Havlak P."/>
            <person name="Kuo D.-H."/>
            <person name="Larsson T."/>
            <person name="Lv J."/>
            <person name="Arendt D."/>
            <person name="Savage R."/>
            <person name="Osoegawa K."/>
            <person name="de Jong P."/>
            <person name="Lindberg D.R."/>
            <person name="Seaver E.C."/>
            <person name="Weisblat D.A."/>
            <person name="Putnam N.H."/>
            <person name="Grigoriev I.V."/>
            <person name="Rokhsar D.S."/>
        </authorList>
    </citation>
    <scope>NUCLEOTIDE SEQUENCE</scope>
    <source>
        <strain evidence="6">I ESC-2004</strain>
    </source>
</reference>
<feature type="domain" description="P-type" evidence="3">
    <location>
        <begin position="1"/>
        <end position="39"/>
    </location>
</feature>
<dbReference type="PANTHER" id="PTHR13826:SF14">
    <property type="entry name" value="TREFOIL FACTOR 2"/>
    <property type="match status" value="1"/>
</dbReference>
<dbReference type="SMART" id="SM00018">
    <property type="entry name" value="PD"/>
    <property type="match status" value="2"/>
</dbReference>
<dbReference type="InterPro" id="IPR000519">
    <property type="entry name" value="P_trefoil_dom"/>
</dbReference>
<dbReference type="InterPro" id="IPR017994">
    <property type="entry name" value="P_trefoil_chordata"/>
</dbReference>
<keyword evidence="6" id="KW-1185">Reference proteome</keyword>
<comment type="caution">
    <text evidence="2">Lacks conserved residue(s) required for the propagation of feature annotation.</text>
</comment>
<dbReference type="EMBL" id="KB308612">
    <property type="protein sequence ID" value="ELT97267.1"/>
    <property type="molecule type" value="Genomic_DNA"/>
</dbReference>
<feature type="disulfide bond" evidence="2">
    <location>
        <begin position="57"/>
        <end position="72"/>
    </location>
</feature>
<dbReference type="AlphaFoldDB" id="R7TUL6"/>
<feature type="domain" description="P-type" evidence="3">
    <location>
        <begin position="45"/>
        <end position="90"/>
    </location>
</feature>
<proteinExistence type="predicted"/>
<evidence type="ECO:0000259" key="3">
    <source>
        <dbReference type="PROSITE" id="PS51448"/>
    </source>
</evidence>
<dbReference type="PROSITE" id="PS51448">
    <property type="entry name" value="P_TREFOIL_2"/>
    <property type="match status" value="2"/>
</dbReference>
<evidence type="ECO:0000256" key="1">
    <source>
        <dbReference type="ARBA" id="ARBA00023157"/>
    </source>
</evidence>
<protein>
    <recommendedName>
        <fullName evidence="3">P-type domain-containing protein</fullName>
    </recommendedName>
</protein>
<dbReference type="SUPFAM" id="SSF57492">
    <property type="entry name" value="Trefoil"/>
    <property type="match status" value="2"/>
</dbReference>
<dbReference type="InterPro" id="IPR044913">
    <property type="entry name" value="P_trefoil_dom_sf"/>
</dbReference>
<evidence type="ECO:0000313" key="5">
    <source>
        <dbReference type="EnsemblMetazoa" id="CapteP113920"/>
    </source>
</evidence>
<dbReference type="EnsemblMetazoa" id="CapteT113920">
    <property type="protein sequence ID" value="CapteP113920"/>
    <property type="gene ID" value="CapteG113920"/>
</dbReference>
<dbReference type="Pfam" id="PF00088">
    <property type="entry name" value="Trefoil"/>
    <property type="match status" value="2"/>
</dbReference>
<accession>R7TUL6</accession>
<feature type="non-terminal residue" evidence="4">
    <location>
        <position position="1"/>
    </location>
</feature>
<dbReference type="EMBL" id="AMQN01010979">
    <property type="status" value="NOT_ANNOTATED_CDS"/>
    <property type="molecule type" value="Genomic_DNA"/>
</dbReference>
<keyword evidence="1 2" id="KW-1015">Disulfide bond</keyword>
<dbReference type="GO" id="GO:0005615">
    <property type="term" value="C:extracellular space"/>
    <property type="evidence" value="ECO:0007669"/>
    <property type="project" value="TreeGrafter"/>
</dbReference>
<dbReference type="OrthoDB" id="10051464at2759"/>
<dbReference type="CDD" id="cd00111">
    <property type="entry name" value="Trefoil"/>
    <property type="match status" value="2"/>
</dbReference>
<feature type="disulfide bond" evidence="2">
    <location>
        <begin position="47"/>
        <end position="73"/>
    </location>
</feature>
<organism evidence="4">
    <name type="scientific">Capitella teleta</name>
    <name type="common">Polychaete worm</name>
    <dbReference type="NCBI Taxonomy" id="283909"/>
    <lineage>
        <taxon>Eukaryota</taxon>
        <taxon>Metazoa</taxon>
        <taxon>Spiralia</taxon>
        <taxon>Lophotrochozoa</taxon>
        <taxon>Annelida</taxon>
        <taxon>Polychaeta</taxon>
        <taxon>Sedentaria</taxon>
        <taxon>Scolecida</taxon>
        <taxon>Capitellidae</taxon>
        <taxon>Capitella</taxon>
    </lineage>
</organism>
<name>R7TUL6_CAPTE</name>
<evidence type="ECO:0000256" key="2">
    <source>
        <dbReference type="PROSITE-ProRule" id="PRU00779"/>
    </source>
</evidence>
<dbReference type="Proteomes" id="UP000014760">
    <property type="component" value="Unassembled WGS sequence"/>
</dbReference>
<dbReference type="HOGENOM" id="CLU_161058_0_0_1"/>
<reference evidence="4 6" key="2">
    <citation type="journal article" date="2013" name="Nature">
        <title>Insights into bilaterian evolution from three spiralian genomes.</title>
        <authorList>
            <person name="Simakov O."/>
            <person name="Marletaz F."/>
            <person name="Cho S.J."/>
            <person name="Edsinger-Gonzales E."/>
            <person name="Havlak P."/>
            <person name="Hellsten U."/>
            <person name="Kuo D.H."/>
            <person name="Larsson T."/>
            <person name="Lv J."/>
            <person name="Arendt D."/>
            <person name="Savage R."/>
            <person name="Osoegawa K."/>
            <person name="de Jong P."/>
            <person name="Grimwood J."/>
            <person name="Chapman J.A."/>
            <person name="Shapiro H."/>
            <person name="Aerts A."/>
            <person name="Otillar R.P."/>
            <person name="Terry A.Y."/>
            <person name="Boore J.L."/>
            <person name="Grigoriev I.V."/>
            <person name="Lindberg D.R."/>
            <person name="Seaver E.C."/>
            <person name="Weisblat D.A."/>
            <person name="Putnam N.H."/>
            <person name="Rokhsar D.S."/>
        </authorList>
    </citation>
    <scope>NUCLEOTIDE SEQUENCE</scope>
    <source>
        <strain evidence="4 6">I ESC-2004</strain>
    </source>
</reference>
<gene>
    <name evidence="4" type="ORF">CAPTEDRAFT_113920</name>
</gene>
<dbReference type="OMA" id="NEYPNCG"/>
<feature type="disulfide bond" evidence="2">
    <location>
        <begin position="10"/>
        <end position="25"/>
    </location>
</feature>